<keyword evidence="3" id="KW-1185">Reference proteome</keyword>
<reference evidence="2" key="1">
    <citation type="submission" date="2022-05" db="EMBL/GenBank/DDBJ databases">
        <authorList>
            <person name="Park J.-S."/>
        </authorList>
    </citation>
    <scope>NUCLEOTIDE SEQUENCE</scope>
    <source>
        <strain evidence="2">2012CJ41-6</strain>
    </source>
</reference>
<feature type="region of interest" description="Disordered" evidence="1">
    <location>
        <begin position="1"/>
        <end position="26"/>
    </location>
</feature>
<dbReference type="EMBL" id="JAMFMB010000024">
    <property type="protein sequence ID" value="MCL6285221.1"/>
    <property type="molecule type" value="Genomic_DNA"/>
</dbReference>
<gene>
    <name evidence="2" type="ORF">M3P21_16960</name>
</gene>
<protein>
    <submittedName>
        <fullName evidence="2">Uncharacterized protein</fullName>
    </submittedName>
</protein>
<sequence>MTNVIALTTSTPKAPKTPQPRQSGTVVSMDDWRASPHPVRTPNGVFFVTNMWGHSGDAA</sequence>
<proteinExistence type="predicted"/>
<accession>A0ABT0Q5R6</accession>
<name>A0ABT0Q5R6_9RHOB</name>
<evidence type="ECO:0000313" key="2">
    <source>
        <dbReference type="EMBL" id="MCL6285221.1"/>
    </source>
</evidence>
<comment type="caution">
    <text evidence="2">The sequence shown here is derived from an EMBL/GenBank/DDBJ whole genome shotgun (WGS) entry which is preliminary data.</text>
</comment>
<organism evidence="2 3">
    <name type="scientific">Ruegeria spongiae</name>
    <dbReference type="NCBI Taxonomy" id="2942209"/>
    <lineage>
        <taxon>Bacteria</taxon>
        <taxon>Pseudomonadati</taxon>
        <taxon>Pseudomonadota</taxon>
        <taxon>Alphaproteobacteria</taxon>
        <taxon>Rhodobacterales</taxon>
        <taxon>Roseobacteraceae</taxon>
        <taxon>Ruegeria</taxon>
    </lineage>
</organism>
<dbReference type="RefSeq" id="WP_249711802.1">
    <property type="nucleotide sequence ID" value="NZ_JAMFMB010000024.1"/>
</dbReference>
<feature type="compositionally biased region" description="Polar residues" evidence="1">
    <location>
        <begin position="1"/>
        <end position="12"/>
    </location>
</feature>
<evidence type="ECO:0000313" key="3">
    <source>
        <dbReference type="Proteomes" id="UP001203880"/>
    </source>
</evidence>
<dbReference type="Proteomes" id="UP001203880">
    <property type="component" value="Unassembled WGS sequence"/>
</dbReference>
<evidence type="ECO:0000256" key="1">
    <source>
        <dbReference type="SAM" id="MobiDB-lite"/>
    </source>
</evidence>